<evidence type="ECO:0000256" key="3">
    <source>
        <dbReference type="SAM" id="Phobius"/>
    </source>
</evidence>
<evidence type="ECO:0008006" key="6">
    <source>
        <dbReference type="Google" id="ProtNLM"/>
    </source>
</evidence>
<protein>
    <recommendedName>
        <fullName evidence="6">Class F sortase</fullName>
    </recommendedName>
</protein>
<dbReference type="InterPro" id="IPR023365">
    <property type="entry name" value="Sortase_dom-sf"/>
</dbReference>
<sequence length="312" mass="32723">MTTPTPDDRRPRPPAGGGGPAGPAQPYGHPRPGRAQPGAFPPGRPRPGAVPPGHPRPVPGYPIAAYRQPGYEQPYDDPGDSGRTLRSVLILAAIAGVVTVLVGVFYMAASPEQYGLADERSALPPRAQQNAAAPGQPYFQAPPTAPPPQPTVPAAPAMLPSTPMRLVIPRLGVDAPIKSVGLDKKGAIEVPPVGDPNLVGWYREGPTAGEAGPAIMLGHKDTRSGSAVFSRLDEIRNGDVIEVHRKDGTIAVFTVGGLEQADKSVFPTQRVYGESRAPQLHLITCGGIYDRSSGHYTDNVIAYATMTSTRPA</sequence>
<proteinExistence type="predicted"/>
<keyword evidence="5" id="KW-1185">Reference proteome</keyword>
<dbReference type="Gene3D" id="2.40.260.10">
    <property type="entry name" value="Sortase"/>
    <property type="match status" value="1"/>
</dbReference>
<feature type="region of interest" description="Disordered" evidence="2">
    <location>
        <begin position="126"/>
        <end position="153"/>
    </location>
</feature>
<comment type="caution">
    <text evidence="4">The sequence shown here is derived from an EMBL/GenBank/DDBJ whole genome shotgun (WGS) entry which is preliminary data.</text>
</comment>
<dbReference type="GO" id="GO:0016787">
    <property type="term" value="F:hydrolase activity"/>
    <property type="evidence" value="ECO:0007669"/>
    <property type="project" value="UniProtKB-KW"/>
</dbReference>
<evidence type="ECO:0000313" key="5">
    <source>
        <dbReference type="Proteomes" id="UP000634476"/>
    </source>
</evidence>
<reference evidence="4" key="1">
    <citation type="submission" date="2021-01" db="EMBL/GenBank/DDBJ databases">
        <title>Whole genome shotgun sequence of Planobispora takensis NBRC 109077.</title>
        <authorList>
            <person name="Komaki H."/>
            <person name="Tamura T."/>
        </authorList>
    </citation>
    <scope>NUCLEOTIDE SEQUENCE</scope>
    <source>
        <strain evidence="4">NBRC 109077</strain>
    </source>
</reference>
<dbReference type="NCBIfam" id="NF033748">
    <property type="entry name" value="class_F_sortase"/>
    <property type="match status" value="1"/>
</dbReference>
<accession>A0A8J3WW82</accession>
<dbReference type="AlphaFoldDB" id="A0A8J3WW82"/>
<dbReference type="InterPro" id="IPR005754">
    <property type="entry name" value="Sortase"/>
</dbReference>
<keyword evidence="3" id="KW-0812">Transmembrane</keyword>
<keyword evidence="3" id="KW-0472">Membrane</keyword>
<name>A0A8J3WW82_9ACTN</name>
<feature type="compositionally biased region" description="Basic and acidic residues" evidence="2">
    <location>
        <begin position="1"/>
        <end position="11"/>
    </location>
</feature>
<dbReference type="InterPro" id="IPR042001">
    <property type="entry name" value="Sortase_F"/>
</dbReference>
<evidence type="ECO:0000313" key="4">
    <source>
        <dbReference type="EMBL" id="GII04734.1"/>
    </source>
</evidence>
<evidence type="ECO:0000256" key="1">
    <source>
        <dbReference type="ARBA" id="ARBA00022801"/>
    </source>
</evidence>
<feature type="compositionally biased region" description="Pro residues" evidence="2">
    <location>
        <begin position="39"/>
        <end position="60"/>
    </location>
</feature>
<dbReference type="RefSeq" id="WP_203878975.1">
    <property type="nucleotide sequence ID" value="NZ_BOOK01000055.1"/>
</dbReference>
<keyword evidence="1" id="KW-0378">Hydrolase</keyword>
<feature type="region of interest" description="Disordered" evidence="2">
    <location>
        <begin position="1"/>
        <end position="79"/>
    </location>
</feature>
<dbReference type="Pfam" id="PF04203">
    <property type="entry name" value="Sortase"/>
    <property type="match status" value="1"/>
</dbReference>
<gene>
    <name evidence="4" type="ORF">Pta02_67420</name>
</gene>
<dbReference type="CDD" id="cd05829">
    <property type="entry name" value="Sortase_F"/>
    <property type="match status" value="1"/>
</dbReference>
<dbReference type="Proteomes" id="UP000634476">
    <property type="component" value="Unassembled WGS sequence"/>
</dbReference>
<dbReference type="SUPFAM" id="SSF63817">
    <property type="entry name" value="Sortase"/>
    <property type="match status" value="1"/>
</dbReference>
<feature type="transmembrane region" description="Helical" evidence="3">
    <location>
        <begin position="88"/>
        <end position="109"/>
    </location>
</feature>
<feature type="compositionally biased region" description="Pro residues" evidence="2">
    <location>
        <begin position="143"/>
        <end position="153"/>
    </location>
</feature>
<evidence type="ECO:0000256" key="2">
    <source>
        <dbReference type="SAM" id="MobiDB-lite"/>
    </source>
</evidence>
<organism evidence="4 5">
    <name type="scientific">Planobispora takensis</name>
    <dbReference type="NCBI Taxonomy" id="1367882"/>
    <lineage>
        <taxon>Bacteria</taxon>
        <taxon>Bacillati</taxon>
        <taxon>Actinomycetota</taxon>
        <taxon>Actinomycetes</taxon>
        <taxon>Streptosporangiales</taxon>
        <taxon>Streptosporangiaceae</taxon>
        <taxon>Planobispora</taxon>
    </lineage>
</organism>
<dbReference type="EMBL" id="BOOK01000055">
    <property type="protein sequence ID" value="GII04734.1"/>
    <property type="molecule type" value="Genomic_DNA"/>
</dbReference>
<keyword evidence="3" id="KW-1133">Transmembrane helix</keyword>